<reference evidence="14 15" key="1">
    <citation type="submission" date="2019-09" db="EMBL/GenBank/DDBJ databases">
        <authorList>
            <person name="Brejova B."/>
        </authorList>
    </citation>
    <scope>NUCLEOTIDE SEQUENCE [LARGE SCALE GENOMIC DNA]</scope>
</reference>
<dbReference type="GO" id="GO:0046854">
    <property type="term" value="P:phosphatidylinositol phosphate biosynthetic process"/>
    <property type="evidence" value="ECO:0007669"/>
    <property type="project" value="UniProtKB-ARBA"/>
</dbReference>
<feature type="compositionally biased region" description="Low complexity" evidence="12">
    <location>
        <begin position="477"/>
        <end position="488"/>
    </location>
</feature>
<evidence type="ECO:0000256" key="5">
    <source>
        <dbReference type="ARBA" id="ARBA00022741"/>
    </source>
</evidence>
<evidence type="ECO:0000256" key="2">
    <source>
        <dbReference type="ARBA" id="ARBA00012172"/>
    </source>
</evidence>
<keyword evidence="15" id="KW-1185">Reference proteome</keyword>
<comment type="catalytic activity">
    <reaction evidence="1">
        <text>a 1,2-diacyl-sn-glycero-3-phospho-(1D-myo-inositol 4-phosphate) + ATP = a 1,2-diacyl-sn-glycero-3-phospho-(1D-myo-inositol-4,5-bisphosphate) + ADP + H(+)</text>
        <dbReference type="Rhea" id="RHEA:14425"/>
        <dbReference type="ChEBI" id="CHEBI:15378"/>
        <dbReference type="ChEBI" id="CHEBI:30616"/>
        <dbReference type="ChEBI" id="CHEBI:58178"/>
        <dbReference type="ChEBI" id="CHEBI:58456"/>
        <dbReference type="ChEBI" id="CHEBI:456216"/>
        <dbReference type="EC" id="2.7.1.68"/>
    </reaction>
</comment>
<feature type="compositionally biased region" description="Low complexity" evidence="12">
    <location>
        <begin position="70"/>
        <end position="142"/>
    </location>
</feature>
<evidence type="ECO:0000256" key="4">
    <source>
        <dbReference type="ARBA" id="ARBA00022679"/>
    </source>
</evidence>
<feature type="compositionally biased region" description="Pro residues" evidence="12">
    <location>
        <begin position="523"/>
        <end position="532"/>
    </location>
</feature>
<feature type="compositionally biased region" description="Low complexity" evidence="12">
    <location>
        <begin position="533"/>
        <end position="548"/>
    </location>
</feature>
<dbReference type="GO" id="GO:0005524">
    <property type="term" value="F:ATP binding"/>
    <property type="evidence" value="ECO:0007669"/>
    <property type="project" value="UniProtKB-UniRule"/>
</dbReference>
<accession>A0A5E8C4B9</accession>
<feature type="compositionally biased region" description="Pro residues" evidence="12">
    <location>
        <begin position="850"/>
        <end position="865"/>
    </location>
</feature>
<keyword evidence="6 11" id="KW-0418">Kinase</keyword>
<dbReference type="Proteomes" id="UP000398389">
    <property type="component" value="Unassembled WGS sequence"/>
</dbReference>
<keyword evidence="7 11" id="KW-0067">ATP-binding</keyword>
<feature type="region of interest" description="Disordered" evidence="12">
    <location>
        <begin position="843"/>
        <end position="960"/>
    </location>
</feature>
<feature type="region of interest" description="Disordered" evidence="12">
    <location>
        <begin position="1"/>
        <end position="32"/>
    </location>
</feature>
<evidence type="ECO:0000313" key="15">
    <source>
        <dbReference type="Proteomes" id="UP000398389"/>
    </source>
</evidence>
<dbReference type="InterPro" id="IPR002498">
    <property type="entry name" value="PInositol-4-P-4/5-kinase_core"/>
</dbReference>
<dbReference type="PANTHER" id="PTHR23086:SF8">
    <property type="entry name" value="PHOSPHATIDYLINOSITOL 5-PHOSPHATE 4-KINASE, ISOFORM A"/>
    <property type="match status" value="1"/>
</dbReference>
<keyword evidence="5 11" id="KW-0547">Nucleotide-binding</keyword>
<evidence type="ECO:0000259" key="13">
    <source>
        <dbReference type="PROSITE" id="PS51455"/>
    </source>
</evidence>
<feature type="region of interest" description="Disordered" evidence="12">
    <location>
        <begin position="338"/>
        <end position="377"/>
    </location>
</feature>
<dbReference type="FunFam" id="3.30.800.10:FF:000009">
    <property type="entry name" value="Phosphatidylinositol 4-phosphate 5-kinase its3"/>
    <property type="match status" value="1"/>
</dbReference>
<feature type="domain" description="PIPK" evidence="13">
    <location>
        <begin position="994"/>
        <end position="1378"/>
    </location>
</feature>
<protein>
    <recommendedName>
        <fullName evidence="2">1-phosphatidylinositol-4-phosphate 5-kinase</fullName>
        <ecNumber evidence="2">2.7.1.68</ecNumber>
    </recommendedName>
    <alternativeName>
        <fullName evidence="10">1-phosphatidylinositol 4-phosphate kinase</fullName>
    </alternativeName>
    <alternativeName>
        <fullName evidence="8">Diphosphoinositide kinase</fullName>
    </alternativeName>
    <alternativeName>
        <fullName evidence="9">PIP5K</fullName>
    </alternativeName>
</protein>
<evidence type="ECO:0000256" key="9">
    <source>
        <dbReference type="ARBA" id="ARBA00080374"/>
    </source>
</evidence>
<dbReference type="EMBL" id="CABVLU010000005">
    <property type="protein sequence ID" value="VVT57815.1"/>
    <property type="molecule type" value="Genomic_DNA"/>
</dbReference>
<feature type="compositionally biased region" description="Low complexity" evidence="12">
    <location>
        <begin position="266"/>
        <end position="280"/>
    </location>
</feature>
<dbReference type="PANTHER" id="PTHR23086">
    <property type="entry name" value="PHOSPHATIDYLINOSITOL-4-PHOSPHATE 5-KINASE"/>
    <property type="match status" value="1"/>
</dbReference>
<feature type="compositionally biased region" description="Basic and acidic residues" evidence="12">
    <location>
        <begin position="884"/>
        <end position="894"/>
    </location>
</feature>
<dbReference type="RefSeq" id="XP_031856488.1">
    <property type="nucleotide sequence ID" value="XM_032000597.1"/>
</dbReference>
<dbReference type="GO" id="GO:0005886">
    <property type="term" value="C:plasma membrane"/>
    <property type="evidence" value="ECO:0007669"/>
    <property type="project" value="TreeGrafter"/>
</dbReference>
<feature type="compositionally biased region" description="Polar residues" evidence="12">
    <location>
        <begin position="930"/>
        <end position="939"/>
    </location>
</feature>
<feature type="region of interest" description="Disordered" evidence="12">
    <location>
        <begin position="1429"/>
        <end position="1455"/>
    </location>
</feature>
<feature type="compositionally biased region" description="Polar residues" evidence="12">
    <location>
        <begin position="339"/>
        <end position="359"/>
    </location>
</feature>
<dbReference type="Pfam" id="PF01504">
    <property type="entry name" value="PIP5K"/>
    <property type="match status" value="1"/>
</dbReference>
<feature type="compositionally biased region" description="Low complexity" evidence="12">
    <location>
        <begin position="649"/>
        <end position="673"/>
    </location>
</feature>
<feature type="compositionally biased region" description="Low complexity" evidence="12">
    <location>
        <begin position="505"/>
        <end position="514"/>
    </location>
</feature>
<dbReference type="OrthoDB" id="20783at2759"/>
<dbReference type="InterPro" id="IPR027484">
    <property type="entry name" value="PInositol-4-P-5-kinase_N"/>
</dbReference>
<evidence type="ECO:0000256" key="1">
    <source>
        <dbReference type="ARBA" id="ARBA00000444"/>
    </source>
</evidence>
<dbReference type="PROSITE" id="PS51455">
    <property type="entry name" value="PIPK"/>
    <property type="match status" value="1"/>
</dbReference>
<organism evidence="14 15">
    <name type="scientific">Magnusiomyces paraingens</name>
    <dbReference type="NCBI Taxonomy" id="2606893"/>
    <lineage>
        <taxon>Eukaryota</taxon>
        <taxon>Fungi</taxon>
        <taxon>Dikarya</taxon>
        <taxon>Ascomycota</taxon>
        <taxon>Saccharomycotina</taxon>
        <taxon>Dipodascomycetes</taxon>
        <taxon>Dipodascales</taxon>
        <taxon>Dipodascaceae</taxon>
        <taxon>Magnusiomyces</taxon>
    </lineage>
</organism>
<feature type="compositionally biased region" description="Low complexity" evidence="12">
    <location>
        <begin position="757"/>
        <end position="774"/>
    </location>
</feature>
<evidence type="ECO:0000313" key="14">
    <source>
        <dbReference type="EMBL" id="VVT57815.1"/>
    </source>
</evidence>
<evidence type="ECO:0000256" key="8">
    <source>
        <dbReference type="ARBA" id="ARBA00078403"/>
    </source>
</evidence>
<dbReference type="GO" id="GO:0016308">
    <property type="term" value="F:1-phosphatidylinositol-4-phosphate 5-kinase activity"/>
    <property type="evidence" value="ECO:0007669"/>
    <property type="project" value="UniProtKB-EC"/>
</dbReference>
<name>A0A5E8C4B9_9ASCO</name>
<dbReference type="SMART" id="SM00330">
    <property type="entry name" value="PIPKc"/>
    <property type="match status" value="1"/>
</dbReference>
<feature type="compositionally biased region" description="Low complexity" evidence="12">
    <location>
        <begin position="587"/>
        <end position="639"/>
    </location>
</feature>
<feature type="region of interest" description="Disordered" evidence="12">
    <location>
        <begin position="61"/>
        <end position="149"/>
    </location>
</feature>
<evidence type="ECO:0000256" key="6">
    <source>
        <dbReference type="ARBA" id="ARBA00022777"/>
    </source>
</evidence>
<dbReference type="InterPro" id="IPR027483">
    <property type="entry name" value="PInositol-4-P-4/5-kinase_C_sf"/>
</dbReference>
<keyword evidence="3" id="KW-0597">Phosphoprotein</keyword>
<feature type="region of interest" description="Disordered" evidence="12">
    <location>
        <begin position="477"/>
        <end position="548"/>
    </location>
</feature>
<proteinExistence type="predicted"/>
<evidence type="ECO:0000256" key="10">
    <source>
        <dbReference type="ARBA" id="ARBA00082306"/>
    </source>
</evidence>
<feature type="compositionally biased region" description="Low complexity" evidence="12">
    <location>
        <begin position="245"/>
        <end position="254"/>
    </location>
</feature>
<feature type="compositionally biased region" description="Polar residues" evidence="12">
    <location>
        <begin position="911"/>
        <end position="923"/>
    </location>
</feature>
<dbReference type="EC" id="2.7.1.68" evidence="2"/>
<feature type="region of interest" description="Disordered" evidence="12">
    <location>
        <begin position="397"/>
        <end position="423"/>
    </location>
</feature>
<dbReference type="Gene3D" id="3.30.800.10">
    <property type="entry name" value="Phosphatidylinositol Phosphate Kinase II Beta"/>
    <property type="match status" value="1"/>
</dbReference>
<feature type="region of interest" description="Disordered" evidence="12">
    <location>
        <begin position="241"/>
        <end position="322"/>
    </location>
</feature>
<evidence type="ECO:0000256" key="3">
    <source>
        <dbReference type="ARBA" id="ARBA00022553"/>
    </source>
</evidence>
<dbReference type="SUPFAM" id="SSF56104">
    <property type="entry name" value="SAICAR synthase-like"/>
    <property type="match status" value="1"/>
</dbReference>
<dbReference type="CDD" id="cd17303">
    <property type="entry name" value="PIPKc_PIP5K_yeast_like"/>
    <property type="match status" value="1"/>
</dbReference>
<feature type="compositionally biased region" description="Low complexity" evidence="12">
    <location>
        <begin position="397"/>
        <end position="416"/>
    </location>
</feature>
<feature type="region of interest" description="Disordered" evidence="12">
    <location>
        <begin position="587"/>
        <end position="673"/>
    </location>
</feature>
<sequence>MSEGFVIASESQRKLSRPPVLNDSSNTTAAATPIIDIKDHQISSSQIKKLSVLNPPPSSLRTLAPIVGDNNNNNNNCRSSSSSNPRSSSSSSSSTRSSSSASSQSSASATSSSNTTNTSAPSPPSAVSSSSSPVTNNSTSSRSRQDEPQALASSFIKRGPQHQHQHQQQQQPYSNLYPQTTSLLSEKDQEELINQHLFLVDQNNNNNNNIVGGGISSSNPLTTTVNVSRNSPAYIPVLSVTKPLSSSSSSSSSSQATTTTTKRSPLLQHQQQQLQLQQQQQHHHHHHHHNQIHNTQLQQQQQQTVSYSSSSSSNSSLSSTSSYKVSINPLETPAALGIKQQQQHSFSSLTDTTFRRTSVQQQQKQQQQPSNVLSQDYNPASLSTITTSTTTNTPAAISKVNSTRSSVSHSISRNPSTSDDEITNRFTNSSFRSMSSVATSFDYVPDLLAEVSSSSSSSSPQAAAAAAAAAATAASGSNKNSASAGAGSFTNGSTTPPYLGNKPENSQQQQQSNSTPYLTQPLHPAPPPPPPSQSRSQSQSQPQASTQTYVEVYSEKHLYEVFDDTKTGPTLTAPIIIPSNGAIISPSPHPPISSLSSSSSPSAALVSPGNSNSTTTAGSSSNNDSFSFSPSTPESPISSAIHEDSHALSSSSSSSFSQNQQQQQHSAAAVTAATTISTTSPSFPPFSQNDVTASNSATTATYSFPVQQSPLDNPSIGPNTAIATTAETNFPLPDEPGHVLKNRKSCASLVSNSSNSISLNHKASTSSFSKSFSRPRSKPPSLHNEPIHSSANPNELLGMAIDHPPNNSSFISQDLGYTTANESNLSFHTAPFPNSAANLPATIATSQPSHPAPPPPQPQNAPPSIPRQQYLPTAHSPLTYSSESRPDDAERDPAKQVSSPVIRRNTPVIAPQSSSSRTSTNTDLPDVRATGSQRTNSMTFMRRRSLQPQSIASASAEERTDYYREQVKAMRELKRRRQEFEEDDRVLVGKKVSEGHQNYTTAYYMLTGIRVSVSRCNAKVDRELTEKDFKARQKLAFDVAGNELIPSSKYEFKFKDYSPWVFRHLRALFKLDPADYLMSLTSKYILSELSSPGKSGSFFYFSRDFRFIIKTIHHSEHRMLRKILKEYYNHIKNNPNTLISQFYGLHRVKLPWGKKVHFIVMNNLFPPYYDMCRTYDLKGSSLGREHVFKPGEDPNHSTAVKKDLNWKSNNEHLILGPQKTRLFLEQLERDVELLKRLNIMDYSLLIGIHDLNKTAPMRQSVYVVEPAHGENPKPGELRKAVTMASPTAMNALDIEDFRYGNRNLVFYADQGGFQSTDDNNQPLSEIYFLGVIDCLTPYTFVKRVETFVKGLSHERITISAIPAVEYGSRFYNFMKSTIQERKPDPAVPKVTVNNTTAQTDQNDVNSAAGTVPATLRHASQANVEVPRPEIPHRETLSYRTAGTPESEPLMTGERY</sequence>
<evidence type="ECO:0000256" key="11">
    <source>
        <dbReference type="PROSITE-ProRule" id="PRU00781"/>
    </source>
</evidence>
<feature type="compositionally biased region" description="Low complexity" evidence="12">
    <location>
        <begin position="292"/>
        <end position="322"/>
    </location>
</feature>
<evidence type="ECO:0000256" key="7">
    <source>
        <dbReference type="ARBA" id="ARBA00022840"/>
    </source>
</evidence>
<feature type="region of interest" description="Disordered" evidence="12">
    <location>
        <begin position="757"/>
        <end position="807"/>
    </location>
</feature>
<keyword evidence="4 11" id="KW-0808">Transferase</keyword>
<dbReference type="GeneID" id="43584697"/>
<dbReference type="Gene3D" id="3.30.810.10">
    <property type="entry name" value="2-Layer Sandwich"/>
    <property type="match status" value="1"/>
</dbReference>
<feature type="compositionally biased region" description="Basic residues" evidence="12">
    <location>
        <begin position="281"/>
        <end position="291"/>
    </location>
</feature>
<gene>
    <name evidence="14" type="ORF">SAPINGB_P005883</name>
</gene>
<dbReference type="InterPro" id="IPR023610">
    <property type="entry name" value="PInositol-4/5-P-5/4-kinase"/>
</dbReference>
<evidence type="ECO:0000256" key="12">
    <source>
        <dbReference type="SAM" id="MobiDB-lite"/>
    </source>
</evidence>